<protein>
    <submittedName>
        <fullName evidence="1">Uncharacterized protein</fullName>
    </submittedName>
</protein>
<reference evidence="1 2" key="1">
    <citation type="submission" date="2014-06" db="EMBL/GenBank/DDBJ databases">
        <authorList>
            <person name="Swart Estienne"/>
        </authorList>
    </citation>
    <scope>NUCLEOTIDE SEQUENCE [LARGE SCALE GENOMIC DNA]</scope>
    <source>
        <strain evidence="1 2">130c</strain>
    </source>
</reference>
<accession>A0A078B6J4</accession>
<organism evidence="1 2">
    <name type="scientific">Stylonychia lemnae</name>
    <name type="common">Ciliate</name>
    <dbReference type="NCBI Taxonomy" id="5949"/>
    <lineage>
        <taxon>Eukaryota</taxon>
        <taxon>Sar</taxon>
        <taxon>Alveolata</taxon>
        <taxon>Ciliophora</taxon>
        <taxon>Intramacronucleata</taxon>
        <taxon>Spirotrichea</taxon>
        <taxon>Stichotrichia</taxon>
        <taxon>Sporadotrichida</taxon>
        <taxon>Oxytrichidae</taxon>
        <taxon>Stylonychinae</taxon>
        <taxon>Stylonychia</taxon>
    </lineage>
</organism>
<dbReference type="AlphaFoldDB" id="A0A078B6J4"/>
<proteinExistence type="predicted"/>
<dbReference type="EMBL" id="CCKQ01018207">
    <property type="protein sequence ID" value="CDW90150.1"/>
    <property type="molecule type" value="Genomic_DNA"/>
</dbReference>
<evidence type="ECO:0000313" key="1">
    <source>
        <dbReference type="EMBL" id="CDW90150.1"/>
    </source>
</evidence>
<sequence>MRHFYFYSDEIVLNGIRVSNINIDLPTDYLFSYNSQTRIFTIHISDTSKQNYGNMSLFSNSHFENINGDYGSIGSIYSFERQPAIHLIIFNTTIINSHATTYGGAFVIQDLPLSSFNLTFLRCNFKNVRGTEYGGILYAIGSQDYKAINLVAINSSIIEDTSQISIGPQFIFGSAYRGGSIYLDYTTQQYGLEKKSVDLDISYFFILNSTSFSDGGFLYVSGNIKLYLKLQLTNFEEISASIMEKEFDNIQGTVVGGGFASLILDELDIFIFKCSFTRIGSFRQGGGIFLIKSDKVAIEFSNVEILEVLAQTQGGIMYVKAQNYDIKFQNVSIRCNSSNDYNPNFAYNKATLFYLDASNDLISRFVGKFINYENCGTANEGGIFNLNNNALLNVTNTNYTNISASKGGIIYCTQCQIIIHHSLFTAIDAQYGSIIYINGNTMIHVEDSVFLKNSAYYADDDSC</sequence>
<gene>
    <name evidence="1" type="primary">Contig16993.g18105</name>
    <name evidence="1" type="ORF">STYLEM_19291</name>
</gene>
<name>A0A078B6J4_STYLE</name>
<dbReference type="Proteomes" id="UP000039865">
    <property type="component" value="Unassembled WGS sequence"/>
</dbReference>
<keyword evidence="2" id="KW-1185">Reference proteome</keyword>
<evidence type="ECO:0000313" key="2">
    <source>
        <dbReference type="Proteomes" id="UP000039865"/>
    </source>
</evidence>
<dbReference type="InParanoid" id="A0A078B6J4"/>